<feature type="domain" description="Tetrapyrrole biosynthesis uroporphyrinogen III synthase" evidence="1">
    <location>
        <begin position="30"/>
        <end position="264"/>
    </location>
</feature>
<dbReference type="KEGG" id="tvr:TVD_03440"/>
<evidence type="ECO:0000313" key="3">
    <source>
        <dbReference type="Proteomes" id="UP000064201"/>
    </source>
</evidence>
<keyword evidence="3" id="KW-1185">Reference proteome</keyword>
<dbReference type="STRING" id="106634.TVD_03440"/>
<proteinExistence type="predicted"/>
<dbReference type="InterPro" id="IPR003754">
    <property type="entry name" value="4pyrrol_synth_uPrphyn_synth"/>
</dbReference>
<dbReference type="GO" id="GO:0006780">
    <property type="term" value="P:uroporphyrinogen III biosynthetic process"/>
    <property type="evidence" value="ECO:0007669"/>
    <property type="project" value="InterPro"/>
</dbReference>
<dbReference type="Proteomes" id="UP000064201">
    <property type="component" value="Chromosome"/>
</dbReference>
<organism evidence="2 3">
    <name type="scientific">Thioalkalivibrio versutus</name>
    <dbReference type="NCBI Taxonomy" id="106634"/>
    <lineage>
        <taxon>Bacteria</taxon>
        <taxon>Pseudomonadati</taxon>
        <taxon>Pseudomonadota</taxon>
        <taxon>Gammaproteobacteria</taxon>
        <taxon>Chromatiales</taxon>
        <taxon>Ectothiorhodospiraceae</taxon>
        <taxon>Thioalkalivibrio</taxon>
    </lineage>
</organism>
<dbReference type="Gene3D" id="3.40.50.10090">
    <property type="match status" value="2"/>
</dbReference>
<dbReference type="PANTHER" id="PTHR40082:SF1">
    <property type="entry name" value="BLR5956 PROTEIN"/>
    <property type="match status" value="1"/>
</dbReference>
<dbReference type="PATRIC" id="fig|106634.4.peg.701"/>
<sequence>MNAASAMPDATADALVGCRVALPESRALEVFAGLLERRGAEVWRCPLVAIHDSLDQVAIEAWLDTVIEVPFDHLIFLTGEGFTRLTGFARRAGHEADWLAAVTRTPTLVRGPKPGRAMKPFGVRPDAVAAAPTTEGIIETLSGQDLRGQRIGVQLYGAEPNRRLLDFLEQAGAETFPVWPYRYADAAETGRVSELIEVLIAGEMDAIAFTSQAQVRRLVRVARADEHEGALFAALTRTVVAAIGPVVADELRAHGITPTVVPEGQYFMKPLVSALSRHLGERAIQSASP</sequence>
<reference evidence="2 3" key="1">
    <citation type="submission" date="2015-04" db="EMBL/GenBank/DDBJ databases">
        <title>Complete Sequence for the Genome of the Thioalkalivibrio versutus D301.</title>
        <authorList>
            <person name="Mu T."/>
            <person name="Zhou J."/>
            <person name="Xu X."/>
        </authorList>
    </citation>
    <scope>NUCLEOTIDE SEQUENCE [LARGE SCALE GENOMIC DNA]</scope>
    <source>
        <strain evidence="2 3">D301</strain>
    </source>
</reference>
<dbReference type="RefSeq" id="WP_047250812.1">
    <property type="nucleotide sequence ID" value="NZ_CP011367.1"/>
</dbReference>
<dbReference type="Pfam" id="PF02602">
    <property type="entry name" value="HEM4"/>
    <property type="match status" value="1"/>
</dbReference>
<dbReference type="SUPFAM" id="SSF69618">
    <property type="entry name" value="HemD-like"/>
    <property type="match status" value="1"/>
</dbReference>
<dbReference type="GO" id="GO:0004852">
    <property type="term" value="F:uroporphyrinogen-III synthase activity"/>
    <property type="evidence" value="ECO:0007669"/>
    <property type="project" value="InterPro"/>
</dbReference>
<accession>A0A0G3FZQ7</accession>
<evidence type="ECO:0000259" key="1">
    <source>
        <dbReference type="Pfam" id="PF02602"/>
    </source>
</evidence>
<evidence type="ECO:0000313" key="2">
    <source>
        <dbReference type="EMBL" id="AKJ94480.1"/>
    </source>
</evidence>
<dbReference type="EMBL" id="CP011367">
    <property type="protein sequence ID" value="AKJ94480.1"/>
    <property type="molecule type" value="Genomic_DNA"/>
</dbReference>
<dbReference type="OrthoDB" id="5946419at2"/>
<name>A0A0G3FZQ7_9GAMM</name>
<dbReference type="AlphaFoldDB" id="A0A0G3FZQ7"/>
<dbReference type="PANTHER" id="PTHR40082">
    <property type="entry name" value="BLR5956 PROTEIN"/>
    <property type="match status" value="1"/>
</dbReference>
<dbReference type="CDD" id="cd06578">
    <property type="entry name" value="HemD"/>
    <property type="match status" value="1"/>
</dbReference>
<protein>
    <submittedName>
        <fullName evidence="2">Uroporphyrinogen III synthase HEM4</fullName>
    </submittedName>
</protein>
<dbReference type="InterPro" id="IPR036108">
    <property type="entry name" value="4pyrrol_syn_uPrphyn_synt_sf"/>
</dbReference>
<dbReference type="InterPro" id="IPR039793">
    <property type="entry name" value="UROS/Hem4"/>
</dbReference>
<gene>
    <name evidence="2" type="ORF">TVD_03440</name>
</gene>